<dbReference type="SUPFAM" id="SSF51735">
    <property type="entry name" value="NAD(P)-binding Rossmann-fold domains"/>
    <property type="match status" value="1"/>
</dbReference>
<evidence type="ECO:0000256" key="11">
    <source>
        <dbReference type="ARBA" id="ARBA00069372"/>
    </source>
</evidence>
<comment type="catalytic activity">
    <reaction evidence="13">
        <text>sn-glycerol 3-phosphate + NAD(+) = dihydroxyacetone phosphate + NADH + H(+)</text>
        <dbReference type="Rhea" id="RHEA:11092"/>
        <dbReference type="ChEBI" id="CHEBI:15378"/>
        <dbReference type="ChEBI" id="CHEBI:57540"/>
        <dbReference type="ChEBI" id="CHEBI:57597"/>
        <dbReference type="ChEBI" id="CHEBI:57642"/>
        <dbReference type="ChEBI" id="CHEBI:57945"/>
        <dbReference type="EC" id="1.1.1.94"/>
    </reaction>
</comment>
<dbReference type="GO" id="GO:0051287">
    <property type="term" value="F:NAD binding"/>
    <property type="evidence" value="ECO:0007669"/>
    <property type="project" value="InterPro"/>
</dbReference>
<evidence type="ECO:0000256" key="1">
    <source>
        <dbReference type="ARBA" id="ARBA00011009"/>
    </source>
</evidence>
<dbReference type="InterPro" id="IPR011128">
    <property type="entry name" value="G3P_DH_NAD-dep_N"/>
</dbReference>
<feature type="binding site" evidence="16">
    <location>
        <position position="253"/>
    </location>
    <ligand>
        <name>NAD(+)</name>
        <dbReference type="ChEBI" id="CHEBI:57540"/>
    </ligand>
</feature>
<accession>A0A6P1TPU5</accession>
<comment type="caution">
    <text evidence="13">Lacks conserved residue(s) required for the propagation of feature annotation.</text>
</comment>
<evidence type="ECO:0000256" key="4">
    <source>
        <dbReference type="ARBA" id="ARBA00023002"/>
    </source>
</evidence>
<feature type="binding site" evidence="13">
    <location>
        <position position="252"/>
    </location>
    <ligand>
        <name>sn-glycerol 3-phosphate</name>
        <dbReference type="ChEBI" id="CHEBI:57597"/>
    </ligand>
</feature>
<protein>
    <recommendedName>
        <fullName evidence="11 13">Glycerol-3-phosphate dehydrogenase [NAD(P)+]</fullName>
        <ecNumber evidence="10 13">1.1.1.94</ecNumber>
    </recommendedName>
    <alternativeName>
        <fullName evidence="13">NAD(P)(+)-dependent glycerol-3-phosphate dehydrogenase</fullName>
    </alternativeName>
    <alternativeName>
        <fullName evidence="12 13">NAD(P)H-dependent dihydroxyacetone-phosphate reductase</fullName>
    </alternativeName>
</protein>
<feature type="binding site" evidence="13">
    <location>
        <position position="253"/>
    </location>
    <ligand>
        <name>NADPH</name>
        <dbReference type="ChEBI" id="CHEBI:57783"/>
    </ligand>
</feature>
<sequence length="337" mass="36256">MAKVSILGAGAWGTAIAILLGNNGHEVTLWSALPAEVELLKNDRELKDKLPGVKLPDSVIISDDLESSCKDKDLIVFAVASPYVRKTAKMARPFIRENQIVVNVGKGIEESTLDTLTDILKEELNNADVAVMSGPSHAEEVSRGIPTTCVVGADSKATAYFIQDVFMSERFRVYTSPDVIGIELGGSIKNVIALAAGVADGLGFGDNTKAALMTRGIAEISRLGIAMGGKIETFAGLSGVGDLFVTCTSKHSRNRNAGYLIGKGYTMDEAMAEVKQVVEGVYSAKAALALAKKYNVEMPIVEQINLVLFENKSAEEAVADLLLRDKRREYSELKWNK</sequence>
<dbReference type="EMBL" id="CP048000">
    <property type="protein sequence ID" value="QHQ62229.1"/>
    <property type="molecule type" value="Genomic_DNA"/>
</dbReference>
<comment type="similarity">
    <text evidence="1 13 17">Belongs to the NAD-dependent glycerol-3-phosphate dehydrogenase family.</text>
</comment>
<dbReference type="FunFam" id="1.10.1040.10:FF:000001">
    <property type="entry name" value="Glycerol-3-phosphate dehydrogenase [NAD(P)+]"/>
    <property type="match status" value="1"/>
</dbReference>
<dbReference type="SUPFAM" id="SSF48179">
    <property type="entry name" value="6-phosphogluconate dehydrogenase C-terminal domain-like"/>
    <property type="match status" value="1"/>
</dbReference>
<feature type="binding site" evidence="13">
    <location>
        <position position="106"/>
    </location>
    <ligand>
        <name>NADPH</name>
        <dbReference type="ChEBI" id="CHEBI:57783"/>
    </ligand>
</feature>
<comment type="pathway">
    <text evidence="13">Membrane lipid metabolism; glycerophospholipid metabolism.</text>
</comment>
<evidence type="ECO:0000256" key="12">
    <source>
        <dbReference type="ARBA" id="ARBA00080511"/>
    </source>
</evidence>
<dbReference type="KEGG" id="anr:Ana3638_16750"/>
<feature type="binding site" evidence="13">
    <location>
        <position position="138"/>
    </location>
    <ligand>
        <name>NADPH</name>
        <dbReference type="ChEBI" id="CHEBI:57783"/>
    </ligand>
</feature>
<feature type="binding site" evidence="13">
    <location>
        <position position="279"/>
    </location>
    <ligand>
        <name>NADPH</name>
        <dbReference type="ChEBI" id="CHEBI:57783"/>
    </ligand>
</feature>
<reference evidence="20 21" key="1">
    <citation type="submission" date="2020-01" db="EMBL/GenBank/DDBJ databases">
        <title>Genome analysis of Anaerocolumna sp. CBA3638.</title>
        <authorList>
            <person name="Kim J."/>
            <person name="Roh S.W."/>
        </authorList>
    </citation>
    <scope>NUCLEOTIDE SEQUENCE [LARGE SCALE GENOMIC DNA]</scope>
    <source>
        <strain evidence="20 21">CBA3638</strain>
    </source>
</reference>
<dbReference type="GO" id="GO:0047952">
    <property type="term" value="F:glycerol-3-phosphate dehydrogenase [NAD(P)+] activity"/>
    <property type="evidence" value="ECO:0007669"/>
    <property type="project" value="UniProtKB-UniRule"/>
</dbReference>
<name>A0A6P1TPU5_9FIRM</name>
<dbReference type="Gene3D" id="1.10.1040.10">
    <property type="entry name" value="N-(1-d-carboxylethyl)-l-norvaline Dehydrogenase, domain 2"/>
    <property type="match status" value="1"/>
</dbReference>
<evidence type="ECO:0000313" key="20">
    <source>
        <dbReference type="EMBL" id="QHQ62229.1"/>
    </source>
</evidence>
<feature type="binding site" evidence="13">
    <location>
        <position position="134"/>
    </location>
    <ligand>
        <name>sn-glycerol 3-phosphate</name>
        <dbReference type="ChEBI" id="CHEBI:57597"/>
    </ligand>
</feature>
<dbReference type="HAMAP" id="MF_00394">
    <property type="entry name" value="NAD_Glyc3P_dehydrog"/>
    <property type="match status" value="1"/>
</dbReference>
<dbReference type="EC" id="1.1.1.94" evidence="10 13"/>
<evidence type="ECO:0000256" key="15">
    <source>
        <dbReference type="PIRSR" id="PIRSR000114-2"/>
    </source>
</evidence>
<keyword evidence="5 13" id="KW-0520">NAD</keyword>
<dbReference type="InterPro" id="IPR036291">
    <property type="entry name" value="NAD(P)-bd_dom_sf"/>
</dbReference>
<dbReference type="NCBIfam" id="NF000942">
    <property type="entry name" value="PRK00094.1-4"/>
    <property type="match status" value="1"/>
</dbReference>
<dbReference type="RefSeq" id="WP_161839054.1">
    <property type="nucleotide sequence ID" value="NZ_CP048000.1"/>
</dbReference>
<feature type="binding site" evidence="13">
    <location>
        <position position="136"/>
    </location>
    <ligand>
        <name>sn-glycerol 3-phosphate</name>
        <dbReference type="ChEBI" id="CHEBI:57597"/>
    </ligand>
</feature>
<comment type="catalytic activity">
    <reaction evidence="9">
        <text>sn-glycerol 3-phosphate + NADP(+) = dihydroxyacetone phosphate + NADPH + H(+)</text>
        <dbReference type="Rhea" id="RHEA:11096"/>
        <dbReference type="ChEBI" id="CHEBI:15378"/>
        <dbReference type="ChEBI" id="CHEBI:57597"/>
        <dbReference type="ChEBI" id="CHEBI:57642"/>
        <dbReference type="ChEBI" id="CHEBI:57783"/>
        <dbReference type="ChEBI" id="CHEBI:58349"/>
        <dbReference type="EC" id="1.1.1.94"/>
    </reaction>
    <physiologicalReaction direction="right-to-left" evidence="9">
        <dbReference type="Rhea" id="RHEA:11098"/>
    </physiologicalReaction>
</comment>
<dbReference type="FunFam" id="3.40.50.720:FF:000019">
    <property type="entry name" value="Glycerol-3-phosphate dehydrogenase [NAD(P)+]"/>
    <property type="match status" value="1"/>
</dbReference>
<keyword evidence="6 13" id="KW-0443">Lipid metabolism</keyword>
<dbReference type="Pfam" id="PF07479">
    <property type="entry name" value="NAD_Gly3P_dh_C"/>
    <property type="match status" value="1"/>
</dbReference>
<keyword evidence="2 13" id="KW-0444">Lipid biosynthesis</keyword>
<feature type="binding site" evidence="13">
    <location>
        <position position="242"/>
    </location>
    <ligand>
        <name>sn-glycerol 3-phosphate</name>
        <dbReference type="ChEBI" id="CHEBI:57597"/>
    </ligand>
</feature>
<evidence type="ECO:0000313" key="21">
    <source>
        <dbReference type="Proteomes" id="UP000464314"/>
    </source>
</evidence>
<dbReference type="PRINTS" id="PR00077">
    <property type="entry name" value="GPDHDRGNASE"/>
</dbReference>
<evidence type="ECO:0000256" key="9">
    <source>
        <dbReference type="ARBA" id="ARBA00052716"/>
    </source>
</evidence>
<dbReference type="GO" id="GO:0005829">
    <property type="term" value="C:cytosol"/>
    <property type="evidence" value="ECO:0007669"/>
    <property type="project" value="TreeGrafter"/>
</dbReference>
<evidence type="ECO:0000259" key="18">
    <source>
        <dbReference type="Pfam" id="PF01210"/>
    </source>
</evidence>
<keyword evidence="21" id="KW-1185">Reference proteome</keyword>
<dbReference type="InterPro" id="IPR008927">
    <property type="entry name" value="6-PGluconate_DH-like_C_sf"/>
</dbReference>
<keyword evidence="13" id="KW-0963">Cytoplasm</keyword>
<comment type="function">
    <text evidence="13">Catalyzes the reduction of the glycolytic intermediate dihydroxyacetone phosphate (DHAP) to sn-glycerol 3-phosphate (G3P), the key precursor for phospholipid synthesis.</text>
</comment>
<dbReference type="GO" id="GO:0046168">
    <property type="term" value="P:glycerol-3-phosphate catabolic process"/>
    <property type="evidence" value="ECO:0007669"/>
    <property type="project" value="InterPro"/>
</dbReference>
<dbReference type="PIRSF" id="PIRSF000114">
    <property type="entry name" value="Glycerol-3-P_dh"/>
    <property type="match status" value="1"/>
</dbReference>
<feature type="active site" description="Proton acceptor" evidence="13 14">
    <location>
        <position position="189"/>
    </location>
</feature>
<dbReference type="Pfam" id="PF01210">
    <property type="entry name" value="NAD_Gly3P_dh_N"/>
    <property type="match status" value="1"/>
</dbReference>
<keyword evidence="13" id="KW-0547">Nucleotide-binding</keyword>
<evidence type="ECO:0000256" key="6">
    <source>
        <dbReference type="ARBA" id="ARBA00023098"/>
    </source>
</evidence>
<dbReference type="GO" id="GO:0005975">
    <property type="term" value="P:carbohydrate metabolic process"/>
    <property type="evidence" value="ECO:0007669"/>
    <property type="project" value="InterPro"/>
</dbReference>
<dbReference type="Gene3D" id="3.40.50.720">
    <property type="entry name" value="NAD(P)-binding Rossmann-like Domain"/>
    <property type="match status" value="1"/>
</dbReference>
<dbReference type="InterPro" id="IPR013328">
    <property type="entry name" value="6PGD_dom2"/>
</dbReference>
<evidence type="ECO:0000256" key="10">
    <source>
        <dbReference type="ARBA" id="ARBA00066687"/>
    </source>
</evidence>
<dbReference type="PANTHER" id="PTHR11728:SF1">
    <property type="entry name" value="GLYCEROL-3-PHOSPHATE DEHYDROGENASE [NAD(+)] 2, CHLOROPLASTIC"/>
    <property type="match status" value="1"/>
</dbReference>
<evidence type="ECO:0000256" key="7">
    <source>
        <dbReference type="ARBA" id="ARBA00023209"/>
    </source>
</evidence>
<dbReference type="NCBIfam" id="NF000940">
    <property type="entry name" value="PRK00094.1-2"/>
    <property type="match status" value="1"/>
</dbReference>
<feature type="binding site" evidence="13">
    <location>
        <position position="254"/>
    </location>
    <ligand>
        <name>sn-glycerol 3-phosphate</name>
        <dbReference type="ChEBI" id="CHEBI:57597"/>
    </ligand>
</feature>
<feature type="binding site" evidence="13">
    <location>
        <position position="253"/>
    </location>
    <ligand>
        <name>sn-glycerol 3-phosphate</name>
        <dbReference type="ChEBI" id="CHEBI:57597"/>
    </ligand>
</feature>
<comment type="subcellular location">
    <subcellularLocation>
        <location evidence="13">Cytoplasm</location>
    </subcellularLocation>
</comment>
<dbReference type="PROSITE" id="PS00957">
    <property type="entry name" value="NAD_G3PDH"/>
    <property type="match status" value="1"/>
</dbReference>
<evidence type="ECO:0000256" key="13">
    <source>
        <dbReference type="HAMAP-Rule" id="MF_00394"/>
    </source>
</evidence>
<feature type="binding site" evidence="13">
    <location>
        <position position="189"/>
    </location>
    <ligand>
        <name>sn-glycerol 3-phosphate</name>
        <dbReference type="ChEBI" id="CHEBI:57597"/>
    </ligand>
</feature>
<dbReference type="InterPro" id="IPR006168">
    <property type="entry name" value="G3P_DH_NAD-dep"/>
</dbReference>
<feature type="binding site" evidence="13">
    <location>
        <position position="277"/>
    </location>
    <ligand>
        <name>NADPH</name>
        <dbReference type="ChEBI" id="CHEBI:57783"/>
    </ligand>
</feature>
<evidence type="ECO:0000259" key="19">
    <source>
        <dbReference type="Pfam" id="PF07479"/>
    </source>
</evidence>
<dbReference type="PANTHER" id="PTHR11728">
    <property type="entry name" value="GLYCEROL-3-PHOSPHATE DEHYDROGENASE"/>
    <property type="match status" value="1"/>
</dbReference>
<evidence type="ECO:0000256" key="3">
    <source>
        <dbReference type="ARBA" id="ARBA00022857"/>
    </source>
</evidence>
<gene>
    <name evidence="13" type="primary">gpsA</name>
    <name evidence="20" type="ORF">Ana3638_16750</name>
</gene>
<proteinExistence type="inferred from homology"/>
<organism evidence="20 21">
    <name type="scientific">Anaerocolumna sedimenticola</name>
    <dbReference type="NCBI Taxonomy" id="2696063"/>
    <lineage>
        <taxon>Bacteria</taxon>
        <taxon>Bacillati</taxon>
        <taxon>Bacillota</taxon>
        <taxon>Clostridia</taxon>
        <taxon>Lachnospirales</taxon>
        <taxon>Lachnospiraceae</taxon>
        <taxon>Anaerocolumna</taxon>
    </lineage>
</organism>
<feature type="domain" description="Glycerol-3-phosphate dehydrogenase NAD-dependent C-terminal" evidence="19">
    <location>
        <begin position="178"/>
        <end position="318"/>
    </location>
</feature>
<dbReference type="GO" id="GO:0008654">
    <property type="term" value="P:phospholipid biosynthetic process"/>
    <property type="evidence" value="ECO:0007669"/>
    <property type="project" value="UniProtKB-KW"/>
</dbReference>
<keyword evidence="3 13" id="KW-0521">NADP</keyword>
<dbReference type="GO" id="GO:0006650">
    <property type="term" value="P:glycerophospholipid metabolic process"/>
    <property type="evidence" value="ECO:0007669"/>
    <property type="project" value="UniProtKB-UniRule"/>
</dbReference>
<dbReference type="UniPathway" id="UPA00940"/>
<feature type="binding site" evidence="13">
    <location>
        <position position="12"/>
    </location>
    <ligand>
        <name>NADPH</name>
        <dbReference type="ChEBI" id="CHEBI:57783"/>
    </ligand>
</feature>
<keyword evidence="8 13" id="KW-1208">Phospholipid metabolism</keyword>
<evidence type="ECO:0000256" key="2">
    <source>
        <dbReference type="ARBA" id="ARBA00022516"/>
    </source>
</evidence>
<dbReference type="Proteomes" id="UP000464314">
    <property type="component" value="Chromosome"/>
</dbReference>
<evidence type="ECO:0000256" key="14">
    <source>
        <dbReference type="PIRSR" id="PIRSR000114-1"/>
    </source>
</evidence>
<evidence type="ECO:0000256" key="17">
    <source>
        <dbReference type="RuleBase" id="RU000437"/>
    </source>
</evidence>
<evidence type="ECO:0000256" key="5">
    <source>
        <dbReference type="ARBA" id="ARBA00023027"/>
    </source>
</evidence>
<feature type="domain" description="Glycerol-3-phosphate dehydrogenase NAD-dependent N-terminal" evidence="18">
    <location>
        <begin position="3"/>
        <end position="158"/>
    </location>
</feature>
<feature type="binding site" evidence="15">
    <location>
        <position position="106"/>
    </location>
    <ligand>
        <name>substrate</name>
    </ligand>
</feature>
<feature type="binding site" evidence="15">
    <location>
        <begin position="253"/>
        <end position="254"/>
    </location>
    <ligand>
        <name>substrate</name>
    </ligand>
</feature>
<dbReference type="GO" id="GO:0046167">
    <property type="term" value="P:glycerol-3-phosphate biosynthetic process"/>
    <property type="evidence" value="ECO:0007669"/>
    <property type="project" value="UniProtKB-UniRule"/>
</dbReference>
<keyword evidence="4 13" id="KW-0560">Oxidoreductase</keyword>
<keyword evidence="7 13" id="KW-0594">Phospholipid biosynthesis</keyword>
<dbReference type="AlphaFoldDB" id="A0A6P1TPU5"/>
<feature type="binding site" evidence="13">
    <location>
        <position position="106"/>
    </location>
    <ligand>
        <name>sn-glycerol 3-phosphate</name>
        <dbReference type="ChEBI" id="CHEBI:57597"/>
    </ligand>
</feature>
<dbReference type="InterPro" id="IPR006109">
    <property type="entry name" value="G3P_DH_NAD-dep_C"/>
</dbReference>
<evidence type="ECO:0000256" key="8">
    <source>
        <dbReference type="ARBA" id="ARBA00023264"/>
    </source>
</evidence>
<feature type="binding site" evidence="16">
    <location>
        <begin position="8"/>
        <end position="13"/>
    </location>
    <ligand>
        <name>NAD(+)</name>
        <dbReference type="ChEBI" id="CHEBI:57540"/>
    </ligand>
</feature>
<evidence type="ECO:0000256" key="16">
    <source>
        <dbReference type="PIRSR" id="PIRSR000114-3"/>
    </source>
</evidence>
<feature type="binding site" evidence="16">
    <location>
        <position position="138"/>
    </location>
    <ligand>
        <name>NAD(+)</name>
        <dbReference type="ChEBI" id="CHEBI:57540"/>
    </ligand>
</feature>